<dbReference type="NCBIfam" id="TIGR01730">
    <property type="entry name" value="RND_mfp"/>
    <property type="match status" value="1"/>
</dbReference>
<gene>
    <name evidence="6" type="ORF">UV58_C0006G0024</name>
</gene>
<sequence length="521" mass="56206">MKNFVIKIISFIRRKKWLVGAGVVILVVVVLLLGGNGKELKTATVERGTIVAEVSVTGKVKPAQNIELAFEKGGRILAVYANVGDKVISGQRLVELENGDLKAAVLQAQAALQVQGAKLAEIKKGTRPEEIQIKETELAKAKEDLTGHYNSSVNVSNDSFSKANDAVVKQTDDLFTEDNSSSPRLSFEPSDGQLKNDSQSQRALSGGELIAWANELNQMKSGGSSGSALDFLKKAQTHTDIIRKFLNTLAETLNKTTTLPSATLTAYRTSINTALTNINTAASAISTQIQTITAQQLTVQKVEQELALKLAGSTSEQIQAQEALVKEAEAQLAAALAQLEKTIIRSPFNGMVTKRDAEKGEIISVNSVVMAVIGSGVFEIETSITESDIAKISAGDIAKVTLDAYGPGTVFEAKVIHRDISETMIEGIPTYKTILQFVAEDERILPGLTADADILTDKKENVLFIPTRNITTRDGEKYVKLLIDEKNQETKEVKIETGLRGSDGRTEVVLGLKEGDKIVIE</sequence>
<dbReference type="GO" id="GO:0022857">
    <property type="term" value="F:transmembrane transporter activity"/>
    <property type="evidence" value="ECO:0007669"/>
    <property type="project" value="InterPro"/>
</dbReference>
<reference evidence="6 7" key="1">
    <citation type="journal article" date="2015" name="Nature">
        <title>rRNA introns, odd ribosomes, and small enigmatic genomes across a large radiation of phyla.</title>
        <authorList>
            <person name="Brown C.T."/>
            <person name="Hug L.A."/>
            <person name="Thomas B.C."/>
            <person name="Sharon I."/>
            <person name="Castelle C.J."/>
            <person name="Singh A."/>
            <person name="Wilkins M.J."/>
            <person name="Williams K.H."/>
            <person name="Banfield J.F."/>
        </authorList>
    </citation>
    <scope>NUCLEOTIDE SEQUENCE [LARGE SCALE GENOMIC DNA]</scope>
</reference>
<comment type="subcellular location">
    <subcellularLocation>
        <location evidence="1">Cell envelope</location>
    </subcellularLocation>
</comment>
<evidence type="ECO:0000313" key="7">
    <source>
        <dbReference type="Proteomes" id="UP000034810"/>
    </source>
</evidence>
<evidence type="ECO:0000313" key="6">
    <source>
        <dbReference type="EMBL" id="KKS82725.1"/>
    </source>
</evidence>
<feature type="region of interest" description="Disordered" evidence="5">
    <location>
        <begin position="175"/>
        <end position="200"/>
    </location>
</feature>
<evidence type="ECO:0000256" key="3">
    <source>
        <dbReference type="ARBA" id="ARBA00023054"/>
    </source>
</evidence>
<dbReference type="GO" id="GO:0030313">
    <property type="term" value="C:cell envelope"/>
    <property type="evidence" value="ECO:0007669"/>
    <property type="project" value="UniProtKB-SubCell"/>
</dbReference>
<dbReference type="EMBL" id="LCFA01000006">
    <property type="protein sequence ID" value="KKS82725.1"/>
    <property type="molecule type" value="Genomic_DNA"/>
</dbReference>
<dbReference type="Proteomes" id="UP000034810">
    <property type="component" value="Unassembled WGS sequence"/>
</dbReference>
<evidence type="ECO:0000256" key="2">
    <source>
        <dbReference type="ARBA" id="ARBA00009477"/>
    </source>
</evidence>
<organism evidence="6 7">
    <name type="scientific">Candidatus Wolfebacteria bacterium GW2011_GWC1_43_10</name>
    <dbReference type="NCBI Taxonomy" id="1619011"/>
    <lineage>
        <taxon>Bacteria</taxon>
        <taxon>Candidatus Wolfeibacteriota</taxon>
    </lineage>
</organism>
<protein>
    <submittedName>
        <fullName evidence="6">RND family efflux transporter MFP subunit</fullName>
    </submittedName>
</protein>
<dbReference type="InterPro" id="IPR006143">
    <property type="entry name" value="RND_pump_MFP"/>
</dbReference>
<proteinExistence type="inferred from homology"/>
<name>A0A0G1CAP1_9BACT</name>
<comment type="similarity">
    <text evidence="2">Belongs to the membrane fusion protein (MFP) (TC 8.A.1) family.</text>
</comment>
<comment type="caution">
    <text evidence="6">The sequence shown here is derived from an EMBL/GenBank/DDBJ whole genome shotgun (WGS) entry which is preliminary data.</text>
</comment>
<evidence type="ECO:0000256" key="1">
    <source>
        <dbReference type="ARBA" id="ARBA00004196"/>
    </source>
</evidence>
<evidence type="ECO:0000256" key="5">
    <source>
        <dbReference type="SAM" id="MobiDB-lite"/>
    </source>
</evidence>
<dbReference type="Gene3D" id="6.20.50.140">
    <property type="match status" value="1"/>
</dbReference>
<dbReference type="PANTHER" id="PTHR32347">
    <property type="entry name" value="EFFLUX SYSTEM COMPONENT YKNX-RELATED"/>
    <property type="match status" value="1"/>
</dbReference>
<dbReference type="AlphaFoldDB" id="A0A0G1CAP1"/>
<dbReference type="InterPro" id="IPR050465">
    <property type="entry name" value="UPF0194_transport"/>
</dbReference>
<dbReference type="Gene3D" id="2.40.50.100">
    <property type="match status" value="2"/>
</dbReference>
<keyword evidence="3 4" id="KW-0175">Coiled coil</keyword>
<feature type="coiled-coil region" evidence="4">
    <location>
        <begin position="311"/>
        <end position="345"/>
    </location>
</feature>
<dbReference type="GO" id="GO:0016020">
    <property type="term" value="C:membrane"/>
    <property type="evidence" value="ECO:0007669"/>
    <property type="project" value="InterPro"/>
</dbReference>
<dbReference type="SUPFAM" id="SSF111369">
    <property type="entry name" value="HlyD-like secretion proteins"/>
    <property type="match status" value="2"/>
</dbReference>
<dbReference type="Gene3D" id="2.40.30.170">
    <property type="match status" value="1"/>
</dbReference>
<accession>A0A0G1CAP1</accession>
<evidence type="ECO:0000256" key="4">
    <source>
        <dbReference type="SAM" id="Coils"/>
    </source>
</evidence>